<name>R0IF37_EXST2</name>
<dbReference type="HOGENOM" id="CLU_3051911_0_0_1"/>
<dbReference type="EMBL" id="KB908814">
    <property type="protein sequence ID" value="EOA83900.1"/>
    <property type="molecule type" value="Genomic_DNA"/>
</dbReference>
<dbReference type="GeneID" id="19402417"/>
<dbReference type="Proteomes" id="UP000016935">
    <property type="component" value="Unassembled WGS sequence"/>
</dbReference>
<protein>
    <submittedName>
        <fullName evidence="1">Uncharacterized protein</fullName>
    </submittedName>
</protein>
<proteinExistence type="predicted"/>
<accession>R0IF37</accession>
<reference evidence="1 2" key="2">
    <citation type="journal article" date="2013" name="PLoS Genet.">
        <title>Comparative genome structure, secondary metabolite, and effector coding capacity across Cochliobolus pathogens.</title>
        <authorList>
            <person name="Condon B.J."/>
            <person name="Leng Y."/>
            <person name="Wu D."/>
            <person name="Bushley K.E."/>
            <person name="Ohm R.A."/>
            <person name="Otillar R."/>
            <person name="Martin J."/>
            <person name="Schackwitz W."/>
            <person name="Grimwood J."/>
            <person name="MohdZainudin N."/>
            <person name="Xue C."/>
            <person name="Wang R."/>
            <person name="Manning V.A."/>
            <person name="Dhillon B."/>
            <person name="Tu Z.J."/>
            <person name="Steffenson B.J."/>
            <person name="Salamov A."/>
            <person name="Sun H."/>
            <person name="Lowry S."/>
            <person name="LaButti K."/>
            <person name="Han J."/>
            <person name="Copeland A."/>
            <person name="Lindquist E."/>
            <person name="Barry K."/>
            <person name="Schmutz J."/>
            <person name="Baker S.E."/>
            <person name="Ciuffetti L.M."/>
            <person name="Grigoriev I.V."/>
            <person name="Zhong S."/>
            <person name="Turgeon B.G."/>
        </authorList>
    </citation>
    <scope>NUCLEOTIDE SEQUENCE [LARGE SCALE GENOMIC DNA]</scope>
    <source>
        <strain evidence="2">28A</strain>
    </source>
</reference>
<reference evidence="1 2" key="1">
    <citation type="journal article" date="2012" name="PLoS Pathog.">
        <title>Diverse lifestyles and strategies of plant pathogenesis encoded in the genomes of eighteen Dothideomycetes fungi.</title>
        <authorList>
            <person name="Ohm R.A."/>
            <person name="Feau N."/>
            <person name="Henrissat B."/>
            <person name="Schoch C.L."/>
            <person name="Horwitz B.A."/>
            <person name="Barry K.W."/>
            <person name="Condon B.J."/>
            <person name="Copeland A.C."/>
            <person name="Dhillon B."/>
            <person name="Glaser F."/>
            <person name="Hesse C.N."/>
            <person name="Kosti I."/>
            <person name="LaButti K."/>
            <person name="Lindquist E.A."/>
            <person name="Lucas S."/>
            <person name="Salamov A.A."/>
            <person name="Bradshaw R.E."/>
            <person name="Ciuffetti L."/>
            <person name="Hamelin R.C."/>
            <person name="Kema G.H.J."/>
            <person name="Lawrence C."/>
            <person name="Scott J.A."/>
            <person name="Spatafora J.W."/>
            <person name="Turgeon B.G."/>
            <person name="de Wit P.J.G.M."/>
            <person name="Zhong S."/>
            <person name="Goodwin S.B."/>
            <person name="Grigoriev I.V."/>
        </authorList>
    </citation>
    <scope>NUCLEOTIDE SEQUENCE [LARGE SCALE GENOMIC DNA]</scope>
    <source>
        <strain evidence="2">28A</strain>
    </source>
</reference>
<organism evidence="1 2">
    <name type="scientific">Exserohilum turcicum (strain 28A)</name>
    <name type="common">Northern leaf blight fungus</name>
    <name type="synonym">Setosphaeria turcica</name>
    <dbReference type="NCBI Taxonomy" id="671987"/>
    <lineage>
        <taxon>Eukaryota</taxon>
        <taxon>Fungi</taxon>
        <taxon>Dikarya</taxon>
        <taxon>Ascomycota</taxon>
        <taxon>Pezizomycotina</taxon>
        <taxon>Dothideomycetes</taxon>
        <taxon>Pleosporomycetidae</taxon>
        <taxon>Pleosporales</taxon>
        <taxon>Pleosporineae</taxon>
        <taxon>Pleosporaceae</taxon>
        <taxon>Exserohilum</taxon>
    </lineage>
</organism>
<evidence type="ECO:0000313" key="2">
    <source>
        <dbReference type="Proteomes" id="UP000016935"/>
    </source>
</evidence>
<dbReference type="AlphaFoldDB" id="R0IF37"/>
<evidence type="ECO:0000313" key="1">
    <source>
        <dbReference type="EMBL" id="EOA83900.1"/>
    </source>
</evidence>
<keyword evidence="2" id="KW-1185">Reference proteome</keyword>
<sequence length="54" mass="5890">MACDTRPLHDGFMSVAWLARYARCGLYGESDVQAGKVRVCSVQGRAVRDGEGRS</sequence>
<dbReference type="RefSeq" id="XP_008027999.1">
    <property type="nucleotide sequence ID" value="XM_008029808.1"/>
</dbReference>
<gene>
    <name evidence="1" type="ORF">SETTUDRAFT_21246</name>
</gene>